<name>A0ABM4CAF2_HYDVU</name>
<dbReference type="RefSeq" id="XP_065658639.1">
    <property type="nucleotide sequence ID" value="XM_065802567.1"/>
</dbReference>
<dbReference type="InterPro" id="IPR002509">
    <property type="entry name" value="NODB_dom"/>
</dbReference>
<keyword evidence="3" id="KW-1185">Reference proteome</keyword>
<evidence type="ECO:0000313" key="3">
    <source>
        <dbReference type="Proteomes" id="UP001652625"/>
    </source>
</evidence>
<evidence type="ECO:0000313" key="4">
    <source>
        <dbReference type="RefSeq" id="XP_065658639.1"/>
    </source>
</evidence>
<dbReference type="Proteomes" id="UP001652625">
    <property type="component" value="Chromosome 08"/>
</dbReference>
<dbReference type="Gene3D" id="3.20.20.370">
    <property type="entry name" value="Glycoside hydrolase/deacetylase"/>
    <property type="match status" value="3"/>
</dbReference>
<feature type="domain" description="NodB homology" evidence="2">
    <location>
        <begin position="523"/>
        <end position="649"/>
    </location>
</feature>
<proteinExistence type="predicted"/>
<keyword evidence="1" id="KW-0732">Signal</keyword>
<dbReference type="InterPro" id="IPR052740">
    <property type="entry name" value="CE4"/>
</dbReference>
<gene>
    <name evidence="4" type="primary">LOC136083161</name>
</gene>
<accession>A0ABM4CAF2</accession>
<dbReference type="Pfam" id="PF01522">
    <property type="entry name" value="Polysacc_deac_1"/>
    <property type="match status" value="3"/>
</dbReference>
<dbReference type="InterPro" id="IPR011330">
    <property type="entry name" value="Glyco_hydro/deAcase_b/a-brl"/>
</dbReference>
<feature type="chain" id="PRO_5046608649" evidence="1">
    <location>
        <begin position="18"/>
        <end position="1189"/>
    </location>
</feature>
<dbReference type="CDD" id="cd10919">
    <property type="entry name" value="CE4_CDA_like"/>
    <property type="match status" value="2"/>
</dbReference>
<reference evidence="4" key="1">
    <citation type="submission" date="2025-08" db="UniProtKB">
        <authorList>
            <consortium name="RefSeq"/>
        </authorList>
    </citation>
    <scope>IDENTIFICATION</scope>
</reference>
<organism evidence="3 4">
    <name type="scientific">Hydra vulgaris</name>
    <name type="common">Hydra</name>
    <name type="synonym">Hydra attenuata</name>
    <dbReference type="NCBI Taxonomy" id="6087"/>
    <lineage>
        <taxon>Eukaryota</taxon>
        <taxon>Metazoa</taxon>
        <taxon>Cnidaria</taxon>
        <taxon>Hydrozoa</taxon>
        <taxon>Hydroidolina</taxon>
        <taxon>Anthoathecata</taxon>
        <taxon>Aplanulata</taxon>
        <taxon>Hydridae</taxon>
        <taxon>Hydra</taxon>
    </lineage>
</organism>
<dbReference type="PANTHER" id="PTHR45985:SF3">
    <property type="entry name" value="CHITIN DEACETYLASE-LIKE 4"/>
    <property type="match status" value="1"/>
</dbReference>
<feature type="domain" description="NodB homology" evidence="2">
    <location>
        <begin position="911"/>
        <end position="1037"/>
    </location>
</feature>
<feature type="domain" description="NodB homology" evidence="2">
    <location>
        <begin position="139"/>
        <end position="265"/>
    </location>
</feature>
<feature type="signal peptide" evidence="1">
    <location>
        <begin position="1"/>
        <end position="17"/>
    </location>
</feature>
<evidence type="ECO:0000256" key="1">
    <source>
        <dbReference type="SAM" id="SignalP"/>
    </source>
</evidence>
<dbReference type="PANTHER" id="PTHR45985">
    <property type="match status" value="1"/>
</dbReference>
<dbReference type="SUPFAM" id="SSF88713">
    <property type="entry name" value="Glycoside hydrolase/deacetylase"/>
    <property type="match status" value="3"/>
</dbReference>
<evidence type="ECO:0000259" key="2">
    <source>
        <dbReference type="Pfam" id="PF01522"/>
    </source>
</evidence>
<protein>
    <submittedName>
        <fullName evidence="4">Uncharacterized protein LOC136083161</fullName>
    </submittedName>
</protein>
<dbReference type="GeneID" id="136083161"/>
<sequence length="1189" mass="133813">MAKKMVLLLLVAHQMSANVIKRDTLQTLLQPNSASENTFNQSSIVQEPLPTTFDTTNTMLLENVPTESFSVETDQSLFSSNEPMMTELFTASTQADLISTNLVLPESPESVSTCNVSNCRLPSCRCAGTDIPGGLSKVNTPQMILLTMDDGVTPEKYQLYTELLNGSTNFNGCPIKATFFVSGDNSDYAYVKKLQQSGHEIADHSATHKLPEEWWSKTAVLEDLQMEILTQKNTIQQEVGTTTLGWRTPFLASQENTFKVLAENQFLYDSSLGTIPGTRWWPYTMDYLPSCRATWLTAQHVITLHIYVSWSMGNSVVTLQCDESATTFATMLDECTNLETEESTYNMLMTNFKLHYEDNKQPFPMFGHSTWFDNAPYRKDEKAEMAKKMVLLLLVAHQMSANVIKRDTLQTLLQPNSASENTFNQSSIVQEPLPTTFDTTNTMLLENVPTESFSVETDQSLFSSNEPMMTELFTASTQADLISTNLVLPESPESVSTCNVSNCRLPSCRCAGTDIPGGLSKVNTPQMILLTMDDGVTPEKYQLYTELLNGSTNFNGCPIKATFFVSGDNSDYAYVKKLQQSGHEIADHSATHKLPEEWWSKTAVLEDLQMEILTQKNTIQQEVGTTTLGWRTPFLASQENTFKVLAENQFLYDSSLGTIPGTRWWPYTMDYLPSLPCYMANCPTLTYPGVWEIPLVTLQCDESATTFATMLDECTNLETEESTYNMLMTNFKLHYEDNKQPFPMFGHSTWFDNAPYRKDAVIRFLNDVRKFSDVYFVTAQQAIEWIKSPVGLDKKPFSSLLQPNSASENTFNQSSIVQEPLPTTFDTTNTMLLENVPTESFSVETDQSLFSSNEPMMTELFTASTQADLISTNLVLPESPESVSTCNVSNCRLPSCRCAGTDIPGGLSKVNTPQMILLTMDDGVTPEKYQLYTELLNGSTNFNGCPIKATFFVSGDNSDYAYVKKLQQSGHEIADHSATHKLPEEWWSKTAVLEDLQMEILTQKNTIQQEVGTTTLGWRTPFLASQENTFKVLAENQFLYDSSLGTIPGTRWWPYTMDYLPSLPCYMANCPTLTYPGVWEIPLVTLQCDESATTFATMLDECTNLETEESTYNMLMTNFKLHYEDNKQPFPMFGHSTWFDNAPYRKDAVIRFLNDVRKFSDVYFVTAQQAIEWIKSPVGLDKKPFSCNL</sequence>